<gene>
    <name evidence="1" type="primary">GBG1</name>
    <name evidence="1" type="ORF">TR165565</name>
</gene>
<accession>A0A0V0J431</accession>
<dbReference type="EMBL" id="GEEE01003407">
    <property type="protein sequence ID" value="JAP59818.1"/>
    <property type="molecule type" value="Transcribed_RNA"/>
</dbReference>
<sequence length="128" mass="14190">RVPASADRRQTGVRRHARAMAHRGESYHRVAWPMLSLALGQSHLLPLPLPPSRPLASFQLRSPRSPLPALSSVSAYFSRPSISASHRSYSSPKDLLECHSSRFLPLFFCKSRSVVIFHSSSPLKSTSS</sequence>
<proteinExistence type="predicted"/>
<name>A0A0V0J431_SCHSO</name>
<protein>
    <submittedName>
        <fullName evidence="1">Guanine nucleotide-binding protein subunit gamma-1</fullName>
    </submittedName>
</protein>
<reference evidence="1" key="1">
    <citation type="submission" date="2016-01" db="EMBL/GenBank/DDBJ databases">
        <title>Reference transcriptome for the parasite Schistocephalus solidus: insights into the molecular evolution of parasitism.</title>
        <authorList>
            <person name="Hebert F.O."/>
            <person name="Grambauer S."/>
            <person name="Barber I."/>
            <person name="Landry C.R."/>
            <person name="Aubin-Horth N."/>
        </authorList>
    </citation>
    <scope>NUCLEOTIDE SEQUENCE</scope>
</reference>
<organism evidence="1">
    <name type="scientific">Schistocephalus solidus</name>
    <name type="common">Tapeworm</name>
    <dbReference type="NCBI Taxonomy" id="70667"/>
    <lineage>
        <taxon>Eukaryota</taxon>
        <taxon>Metazoa</taxon>
        <taxon>Spiralia</taxon>
        <taxon>Lophotrochozoa</taxon>
        <taxon>Platyhelminthes</taxon>
        <taxon>Cestoda</taxon>
        <taxon>Eucestoda</taxon>
        <taxon>Diphyllobothriidea</taxon>
        <taxon>Diphyllobothriidae</taxon>
        <taxon>Schistocephalus</taxon>
    </lineage>
</organism>
<evidence type="ECO:0000313" key="1">
    <source>
        <dbReference type="EMBL" id="JAP59818.1"/>
    </source>
</evidence>
<feature type="non-terminal residue" evidence="1">
    <location>
        <position position="1"/>
    </location>
</feature>
<dbReference type="AlphaFoldDB" id="A0A0V0J431"/>